<dbReference type="InterPro" id="IPR050188">
    <property type="entry name" value="RluA_PseudoU_synthase"/>
</dbReference>
<dbReference type="Gene3D" id="3.30.2350.10">
    <property type="entry name" value="Pseudouridine synthase"/>
    <property type="match status" value="1"/>
</dbReference>
<evidence type="ECO:0000256" key="9">
    <source>
        <dbReference type="ARBA" id="ARBA00038945"/>
    </source>
</evidence>
<dbReference type="PROSITE" id="PS01129">
    <property type="entry name" value="PSI_RLU"/>
    <property type="match status" value="1"/>
</dbReference>
<keyword evidence="3" id="KW-0819">tRNA processing</keyword>
<evidence type="ECO:0000256" key="4">
    <source>
        <dbReference type="ARBA" id="ARBA00023235"/>
    </source>
</evidence>
<keyword evidence="2" id="KW-0698">rRNA processing</keyword>
<proteinExistence type="inferred from homology"/>
<comment type="caution">
    <text evidence="17">The sequence shown here is derived from an EMBL/GenBank/DDBJ whole genome shotgun (WGS) entry which is preliminary data.</text>
</comment>
<evidence type="ECO:0000256" key="5">
    <source>
        <dbReference type="ARBA" id="ARBA00036184"/>
    </source>
</evidence>
<evidence type="ECO:0000256" key="10">
    <source>
        <dbReference type="ARBA" id="ARBA00039988"/>
    </source>
</evidence>
<dbReference type="EC" id="5.4.99.29" evidence="9"/>
<evidence type="ECO:0000256" key="11">
    <source>
        <dbReference type="ARBA" id="ARBA00041266"/>
    </source>
</evidence>
<comment type="function">
    <text evidence="7">Dual specificity enzyme that catalyzes the synthesis of pseudouridine from uracil-746 in 23S ribosomal RNA and from uracil-32 in the anticodon stem and loop of transfer RNAs.</text>
</comment>
<dbReference type="CDD" id="cd02869">
    <property type="entry name" value="PseudoU_synth_RluA_like"/>
    <property type="match status" value="1"/>
</dbReference>
<evidence type="ECO:0000256" key="2">
    <source>
        <dbReference type="ARBA" id="ARBA00022552"/>
    </source>
</evidence>
<dbReference type="Pfam" id="PF00849">
    <property type="entry name" value="PseudoU_synth_2"/>
    <property type="match status" value="1"/>
</dbReference>
<gene>
    <name evidence="17" type="ORF">L1I42_11550</name>
</gene>
<accession>A0ABS9E8B5</accession>
<feature type="domain" description="Pseudouridine synthase RsuA/RluA-like" evidence="16">
    <location>
        <begin position="23"/>
        <end position="168"/>
    </location>
</feature>
<protein>
    <recommendedName>
        <fullName evidence="10">Dual-specificity RNA pseudouridine synthase RluA</fullName>
        <ecNumber evidence="8">5.4.99.28</ecNumber>
        <ecNumber evidence="9">5.4.99.29</ecNumber>
    </recommendedName>
    <alternativeName>
        <fullName evidence="11">23S rRNA pseudouridine(746) synthase</fullName>
    </alternativeName>
    <alternativeName>
        <fullName evidence="14">Ribosomal large subunit pseudouridine synthase A</fullName>
    </alternativeName>
    <alternativeName>
        <fullName evidence="13">rRNA pseudouridylate synthase A</fullName>
    </alternativeName>
    <alternativeName>
        <fullName evidence="15">rRNA-uridine isomerase A</fullName>
    </alternativeName>
    <alternativeName>
        <fullName evidence="12">tRNA pseudouridine(32) synthase</fullName>
    </alternativeName>
</protein>
<dbReference type="InterPro" id="IPR006145">
    <property type="entry name" value="PsdUridine_synth_RsuA/RluA"/>
</dbReference>
<reference evidence="17 18" key="1">
    <citation type="submission" date="2022-01" db="EMBL/GenBank/DDBJ databases">
        <title>Maritalea mediterranea sp. nov., isolated from marine plastic residues from the Malva-rosa beach (Valencia, Spain).</title>
        <authorList>
            <person name="Vidal-Verdu A."/>
            <person name="Molina-Menor E."/>
            <person name="Pascual J."/>
            <person name="Pereto J."/>
            <person name="Porcar M."/>
        </authorList>
    </citation>
    <scope>NUCLEOTIDE SEQUENCE [LARGE SCALE GENOMIC DNA]</scope>
    <source>
        <strain evidence="17 18">P4.10X</strain>
    </source>
</reference>
<evidence type="ECO:0000259" key="16">
    <source>
        <dbReference type="Pfam" id="PF00849"/>
    </source>
</evidence>
<evidence type="ECO:0000256" key="7">
    <source>
        <dbReference type="ARBA" id="ARBA00037305"/>
    </source>
</evidence>
<keyword evidence="4" id="KW-0413">Isomerase</keyword>
<evidence type="ECO:0000313" key="17">
    <source>
        <dbReference type="EMBL" id="MCF4099124.1"/>
    </source>
</evidence>
<evidence type="ECO:0000256" key="14">
    <source>
        <dbReference type="ARBA" id="ARBA00042883"/>
    </source>
</evidence>
<dbReference type="PANTHER" id="PTHR21600:SF91">
    <property type="entry name" value="DUAL-SPECIFICITY RNA PSEUDOURIDINE SYNTHASE RLUA"/>
    <property type="match status" value="1"/>
</dbReference>
<dbReference type="RefSeq" id="WP_236114681.1">
    <property type="nucleotide sequence ID" value="NZ_JAKGTI010000002.1"/>
</dbReference>
<evidence type="ECO:0000256" key="6">
    <source>
        <dbReference type="ARBA" id="ARBA00036916"/>
    </source>
</evidence>
<dbReference type="InterPro" id="IPR020103">
    <property type="entry name" value="PsdUridine_synth_cat_dom_sf"/>
</dbReference>
<evidence type="ECO:0000256" key="1">
    <source>
        <dbReference type="ARBA" id="ARBA00010876"/>
    </source>
</evidence>
<dbReference type="Proteomes" id="UP001201217">
    <property type="component" value="Unassembled WGS sequence"/>
</dbReference>
<comment type="catalytic activity">
    <reaction evidence="5">
        <text>uridine(32) in tRNA = pseudouridine(32) in tRNA</text>
        <dbReference type="Rhea" id="RHEA:42544"/>
        <dbReference type="Rhea" id="RHEA-COMP:10107"/>
        <dbReference type="Rhea" id="RHEA-COMP:10108"/>
        <dbReference type="ChEBI" id="CHEBI:65314"/>
        <dbReference type="ChEBI" id="CHEBI:65315"/>
        <dbReference type="EC" id="5.4.99.28"/>
    </reaction>
</comment>
<evidence type="ECO:0000256" key="13">
    <source>
        <dbReference type="ARBA" id="ARBA00042844"/>
    </source>
</evidence>
<evidence type="ECO:0000313" key="18">
    <source>
        <dbReference type="Proteomes" id="UP001201217"/>
    </source>
</evidence>
<dbReference type="InterPro" id="IPR006224">
    <property type="entry name" value="PsdUridine_synth_RluA-like_CS"/>
</dbReference>
<evidence type="ECO:0000256" key="15">
    <source>
        <dbReference type="ARBA" id="ARBA00043143"/>
    </source>
</evidence>
<dbReference type="SUPFAM" id="SSF55120">
    <property type="entry name" value="Pseudouridine synthase"/>
    <property type="match status" value="1"/>
</dbReference>
<dbReference type="PANTHER" id="PTHR21600">
    <property type="entry name" value="MITOCHONDRIAL RNA PSEUDOURIDINE SYNTHASE"/>
    <property type="match status" value="1"/>
</dbReference>
<name>A0ABS9E8B5_9HYPH</name>
<comment type="catalytic activity">
    <reaction evidence="6">
        <text>uridine(746) in 23S rRNA = pseudouridine(746) in 23S rRNA</text>
        <dbReference type="Rhea" id="RHEA:42548"/>
        <dbReference type="Rhea" id="RHEA-COMP:10109"/>
        <dbReference type="Rhea" id="RHEA-COMP:10110"/>
        <dbReference type="ChEBI" id="CHEBI:65314"/>
        <dbReference type="ChEBI" id="CHEBI:65315"/>
        <dbReference type="EC" id="5.4.99.29"/>
    </reaction>
</comment>
<keyword evidence="18" id="KW-1185">Reference proteome</keyword>
<evidence type="ECO:0000256" key="3">
    <source>
        <dbReference type="ARBA" id="ARBA00022694"/>
    </source>
</evidence>
<comment type="similarity">
    <text evidence="1">Belongs to the pseudouridine synthase RluA family.</text>
</comment>
<organism evidence="17 18">
    <name type="scientific">Maritalea mediterranea</name>
    <dbReference type="NCBI Taxonomy" id="2909667"/>
    <lineage>
        <taxon>Bacteria</taxon>
        <taxon>Pseudomonadati</taxon>
        <taxon>Pseudomonadota</taxon>
        <taxon>Alphaproteobacteria</taxon>
        <taxon>Hyphomicrobiales</taxon>
        <taxon>Devosiaceae</taxon>
        <taxon>Maritalea</taxon>
    </lineage>
</organism>
<evidence type="ECO:0000256" key="12">
    <source>
        <dbReference type="ARBA" id="ARBA00042372"/>
    </source>
</evidence>
<dbReference type="EMBL" id="JAKGTI010000002">
    <property type="protein sequence ID" value="MCF4099124.1"/>
    <property type="molecule type" value="Genomic_DNA"/>
</dbReference>
<dbReference type="EC" id="5.4.99.28" evidence="8"/>
<sequence length="218" mass="24869">MRPPLDYQPPQEPLKVVFEDDEMLVVDKPSGLLTVPGKAEHLWDCLEFRAKQYCPDARIIHRLDMDTSGIVILAKNATAHRHIGLQFERRHTSKIYQALAWGQAAQDEGLIDLPLRCDWPNRPLQLIDFARGKAAQTRYKLLKQSDHTCRFDLFPITGRSHQLRVHLLALGHPILGDSFYAPPFVQAASSRLCLHARFLEIHHPIGGKRISFVSEVPF</sequence>
<evidence type="ECO:0000256" key="8">
    <source>
        <dbReference type="ARBA" id="ARBA00038944"/>
    </source>
</evidence>